<dbReference type="Proteomes" id="UP000005337">
    <property type="component" value="Unassembled WGS sequence"/>
</dbReference>
<gene>
    <name evidence="1" type="ORF">AC3_0179</name>
</gene>
<evidence type="ECO:0008006" key="3">
    <source>
        <dbReference type="Google" id="ProtNLM"/>
    </source>
</evidence>
<proteinExistence type="predicted"/>
<name>B1BU13_CLOPF</name>
<dbReference type="EMBL" id="ABDW01000017">
    <property type="protein sequence ID" value="EDT14784.1"/>
    <property type="molecule type" value="Genomic_DNA"/>
</dbReference>
<evidence type="ECO:0000313" key="2">
    <source>
        <dbReference type="Proteomes" id="UP000005337"/>
    </source>
</evidence>
<evidence type="ECO:0000313" key="1">
    <source>
        <dbReference type="EMBL" id="EDT14784.1"/>
    </source>
</evidence>
<accession>B1BU13</accession>
<comment type="caution">
    <text evidence="1">The sequence shown here is derived from an EMBL/GenBank/DDBJ whole genome shotgun (WGS) entry which is preliminary data.</text>
</comment>
<reference evidence="1 2" key="1">
    <citation type="submission" date="2007-07" db="EMBL/GenBank/DDBJ databases">
        <title>Annotation of Clostridium perfringens E str. JGS1987.</title>
        <authorList>
            <person name="Paulsen I."/>
            <person name="Sebastian Y."/>
        </authorList>
    </citation>
    <scope>NUCLEOTIDE SEQUENCE [LARGE SCALE GENOMIC DNA]</scope>
    <source>
        <strain evidence="2">E str. JGS1987</strain>
    </source>
</reference>
<protein>
    <recommendedName>
        <fullName evidence="3">PqqD family protein</fullName>
    </recommendedName>
</protein>
<dbReference type="RefSeq" id="WP_003463900.1">
    <property type="nucleotide sequence ID" value="NZ_ABDW01000017.1"/>
</dbReference>
<organism evidence="1 2">
    <name type="scientific">Clostridium perfringens E str. JGS1987</name>
    <dbReference type="NCBI Taxonomy" id="451755"/>
    <lineage>
        <taxon>Bacteria</taxon>
        <taxon>Bacillati</taxon>
        <taxon>Bacillota</taxon>
        <taxon>Clostridia</taxon>
        <taxon>Eubacteriales</taxon>
        <taxon>Clostridiaceae</taxon>
        <taxon>Clostridium</taxon>
    </lineage>
</organism>
<dbReference type="AlphaFoldDB" id="B1BU13"/>
<sequence>MVVSKNIYYRFESEINNGTLYIFDIIKQKIIKSNYFSYLIISNIDKNKSYSEIIAIISEVFKDYSKNEIEGLLNQGIEYLKKYEVLE</sequence>